<evidence type="ECO:0000256" key="1">
    <source>
        <dbReference type="SAM" id="Phobius"/>
    </source>
</evidence>
<name>A0ABW5CFS0_9PROT</name>
<accession>A0ABW5CFS0</accession>
<evidence type="ECO:0000313" key="3">
    <source>
        <dbReference type="Proteomes" id="UP001597296"/>
    </source>
</evidence>
<feature type="transmembrane region" description="Helical" evidence="1">
    <location>
        <begin position="81"/>
        <end position="104"/>
    </location>
</feature>
<dbReference type="RefSeq" id="WP_377317532.1">
    <property type="nucleotide sequence ID" value="NZ_JBHUIY010000030.1"/>
</dbReference>
<organism evidence="2 3">
    <name type="scientific">Phaeospirillum tilakii</name>
    <dbReference type="NCBI Taxonomy" id="741673"/>
    <lineage>
        <taxon>Bacteria</taxon>
        <taxon>Pseudomonadati</taxon>
        <taxon>Pseudomonadota</taxon>
        <taxon>Alphaproteobacteria</taxon>
        <taxon>Rhodospirillales</taxon>
        <taxon>Rhodospirillaceae</taxon>
        <taxon>Phaeospirillum</taxon>
    </lineage>
</organism>
<dbReference type="EMBL" id="JBHUIY010000030">
    <property type="protein sequence ID" value="MFD2234878.1"/>
    <property type="molecule type" value="Genomic_DNA"/>
</dbReference>
<keyword evidence="1" id="KW-0472">Membrane</keyword>
<proteinExistence type="predicted"/>
<gene>
    <name evidence="2" type="ORF">ACFSNB_13780</name>
</gene>
<reference evidence="3" key="1">
    <citation type="journal article" date="2019" name="Int. J. Syst. Evol. Microbiol.">
        <title>The Global Catalogue of Microorganisms (GCM) 10K type strain sequencing project: providing services to taxonomists for standard genome sequencing and annotation.</title>
        <authorList>
            <consortium name="The Broad Institute Genomics Platform"/>
            <consortium name="The Broad Institute Genome Sequencing Center for Infectious Disease"/>
            <person name="Wu L."/>
            <person name="Ma J."/>
        </authorList>
    </citation>
    <scope>NUCLEOTIDE SEQUENCE [LARGE SCALE GENOMIC DNA]</scope>
    <source>
        <strain evidence="3">KCTC 15012</strain>
    </source>
</reference>
<evidence type="ECO:0000313" key="2">
    <source>
        <dbReference type="EMBL" id="MFD2234878.1"/>
    </source>
</evidence>
<sequence length="112" mass="12810">MSLSSVEADPARRRRIGDRLVALGCAVWLALATWGFFHEVPPEIVDNHTAKTMQQRMRTCEGSFQQRYECKQAYLLSGERWGFAVALNRLALICGPAITAWIVWSVMRRRLD</sequence>
<comment type="caution">
    <text evidence="2">The sequence shown here is derived from an EMBL/GenBank/DDBJ whole genome shotgun (WGS) entry which is preliminary data.</text>
</comment>
<keyword evidence="1" id="KW-1133">Transmembrane helix</keyword>
<feature type="transmembrane region" description="Helical" evidence="1">
    <location>
        <begin position="20"/>
        <end position="37"/>
    </location>
</feature>
<protein>
    <submittedName>
        <fullName evidence="2">Uncharacterized protein</fullName>
    </submittedName>
</protein>
<keyword evidence="3" id="KW-1185">Reference proteome</keyword>
<dbReference type="Proteomes" id="UP001597296">
    <property type="component" value="Unassembled WGS sequence"/>
</dbReference>
<keyword evidence="1" id="KW-0812">Transmembrane</keyword>